<protein>
    <recommendedName>
        <fullName evidence="12">G-protein coupled receptors family 1 profile domain-containing protein</fullName>
    </recommendedName>
</protein>
<dbReference type="GeneID" id="116416842"/>
<dbReference type="PANTHER" id="PTHR24372">
    <property type="entry name" value="GLYCOPROTEIN HORMONE RECEPTOR"/>
    <property type="match status" value="1"/>
</dbReference>
<evidence type="ECO:0000259" key="12">
    <source>
        <dbReference type="PROSITE" id="PS50262"/>
    </source>
</evidence>
<keyword evidence="9" id="KW-0297">G-protein coupled receptor</keyword>
<evidence type="ECO:0000256" key="6">
    <source>
        <dbReference type="ARBA" id="ARBA00022989"/>
    </source>
</evidence>
<dbReference type="AlphaFoldDB" id="A0A7M7TEK0"/>
<dbReference type="GO" id="GO:0009755">
    <property type="term" value="P:hormone-mediated signaling pathway"/>
    <property type="evidence" value="ECO:0007669"/>
    <property type="project" value="TreeGrafter"/>
</dbReference>
<keyword evidence="6 11" id="KW-1133">Transmembrane helix</keyword>
<evidence type="ECO:0000256" key="10">
    <source>
        <dbReference type="SAM" id="MobiDB-lite"/>
    </source>
</evidence>
<evidence type="ECO:0000256" key="3">
    <source>
        <dbReference type="ARBA" id="ARBA00022614"/>
    </source>
</evidence>
<feature type="transmembrane region" description="Helical" evidence="11">
    <location>
        <begin position="267"/>
        <end position="287"/>
    </location>
</feature>
<feature type="transmembrane region" description="Helical" evidence="11">
    <location>
        <begin position="450"/>
        <end position="471"/>
    </location>
</feature>
<feature type="transmembrane region" description="Helical" evidence="11">
    <location>
        <begin position="405"/>
        <end position="430"/>
    </location>
</feature>
<dbReference type="PRINTS" id="PR01739">
    <property type="entry name" value="RELAXINR"/>
</dbReference>
<dbReference type="GO" id="GO:0005886">
    <property type="term" value="C:plasma membrane"/>
    <property type="evidence" value="ECO:0007669"/>
    <property type="project" value="TreeGrafter"/>
</dbReference>
<dbReference type="InParanoid" id="A0A7M7TEK0"/>
<evidence type="ECO:0000256" key="5">
    <source>
        <dbReference type="ARBA" id="ARBA00022737"/>
    </source>
</evidence>
<dbReference type="GO" id="GO:0008528">
    <property type="term" value="F:G protein-coupled peptide receptor activity"/>
    <property type="evidence" value="ECO:0007669"/>
    <property type="project" value="TreeGrafter"/>
</dbReference>
<dbReference type="EnsemblMetazoa" id="XM_032601842">
    <property type="protein sequence ID" value="XP_032457733"/>
    <property type="gene ID" value="LOC116416842"/>
</dbReference>
<dbReference type="RefSeq" id="XP_032457733.1">
    <property type="nucleotide sequence ID" value="XM_032601842.1"/>
</dbReference>
<dbReference type="SUPFAM" id="SSF81321">
    <property type="entry name" value="Family A G protein-coupled receptor-like"/>
    <property type="match status" value="1"/>
</dbReference>
<dbReference type="FunFam" id="1.20.1070.10:FF:000023">
    <property type="entry name" value="Relaxin family peptide receptor 1"/>
    <property type="match status" value="1"/>
</dbReference>
<comment type="similarity">
    <text evidence="2 9">Belongs to the G-protein coupled receptor 1 family.</text>
</comment>
<comment type="subcellular location">
    <subcellularLocation>
        <location evidence="1">Membrane</location>
    </subcellularLocation>
</comment>
<feature type="region of interest" description="Disordered" evidence="10">
    <location>
        <begin position="106"/>
        <end position="132"/>
    </location>
</feature>
<name>A0A7M7TEK0_NASVI</name>
<evidence type="ECO:0000313" key="14">
    <source>
        <dbReference type="Proteomes" id="UP000002358"/>
    </source>
</evidence>
<keyword evidence="3" id="KW-0433">Leucine-rich repeat</keyword>
<dbReference type="CDD" id="cd15137">
    <property type="entry name" value="7tmA_Relaxin_R"/>
    <property type="match status" value="1"/>
</dbReference>
<evidence type="ECO:0000256" key="9">
    <source>
        <dbReference type="RuleBase" id="RU000688"/>
    </source>
</evidence>
<evidence type="ECO:0000313" key="13">
    <source>
        <dbReference type="EnsemblMetazoa" id="XP_032457733"/>
    </source>
</evidence>
<keyword evidence="5" id="KW-0677">Repeat</keyword>
<feature type="transmembrane region" description="Helical" evidence="11">
    <location>
        <begin position="353"/>
        <end position="375"/>
    </location>
</feature>
<feature type="domain" description="G-protein coupled receptors family 1 profile" evidence="12">
    <location>
        <begin position="246"/>
        <end position="501"/>
    </location>
</feature>
<keyword evidence="9" id="KW-0675">Receptor</keyword>
<evidence type="ECO:0000256" key="11">
    <source>
        <dbReference type="SAM" id="Phobius"/>
    </source>
</evidence>
<dbReference type="Proteomes" id="UP000002358">
    <property type="component" value="Unassembled WGS sequence"/>
</dbReference>
<evidence type="ECO:0000256" key="2">
    <source>
        <dbReference type="ARBA" id="ARBA00010663"/>
    </source>
</evidence>
<dbReference type="PROSITE" id="PS50262">
    <property type="entry name" value="G_PROTEIN_RECEP_F1_2"/>
    <property type="match status" value="1"/>
</dbReference>
<dbReference type="Pfam" id="PF00001">
    <property type="entry name" value="7tm_1"/>
    <property type="match status" value="1"/>
</dbReference>
<dbReference type="PRINTS" id="PR00237">
    <property type="entry name" value="GPCRRHODOPSN"/>
</dbReference>
<evidence type="ECO:0000256" key="4">
    <source>
        <dbReference type="ARBA" id="ARBA00022692"/>
    </source>
</evidence>
<proteinExistence type="inferred from homology"/>
<dbReference type="KEGG" id="nvi:116416842"/>
<keyword evidence="14" id="KW-1185">Reference proteome</keyword>
<sequence length="577" mass="65161">MDIKKAGLIYTAYIHNHKLTSVKHALSGSDKDKWQEAMQAEIESQIKNEYRTRLVTNSYSQIYGIGYDEVFAPVVRQATFRILIGVAGHRGRAKRLAPRDVGARLVHGCGPSSRSPGPASRPQGSGRKQRRTTARPAAAYFFAILRWIGYNPIQVLEASTFFPLEENLTSLNVEDIDLEDGKKDFFNTFTRLKHVYFKKFHYCTSYAPQVKICHPASDGVSSLHHLLSTPLLRSAVWGISCATCMGNTLVLWGRFTAKDENRVLSIVIRNLAVSDLLMGIYLFIIGLQDIRFRDNYNIEASTWMSSWPCTFIGMLAMISSEVSVLILSFMSIERYMLIVAPLKGHRAVTPQTAASSMIIVWLIGITLAVIPAIHWRSSTRFYGLNGMCFPLHIDDPFIVGWEYSAFIFLGVNLLGLVTIIYVYVGMFISIWRTRHSTPLSVGDSEFALRFFLIVLTDIVCWAPIIVLKIMALAEYPVAPELHAWVVVFILPINSAVNPLLYTFTTPKFRERLSEGWLSKVRNIISRKQSRSSSQISNSYYHKSMSTMPTNKKLFSQNKLSKPSLNETLVIKICTKDN</sequence>
<dbReference type="InterPro" id="IPR008112">
    <property type="entry name" value="Relaxin_rcpt"/>
</dbReference>
<dbReference type="SMR" id="A0A7M7TEK0"/>
<evidence type="ECO:0000256" key="7">
    <source>
        <dbReference type="ARBA" id="ARBA00023136"/>
    </source>
</evidence>
<dbReference type="Gene3D" id="1.20.1070.10">
    <property type="entry name" value="Rhodopsin 7-helix transmembrane proteins"/>
    <property type="match status" value="1"/>
</dbReference>
<evidence type="ECO:0000256" key="8">
    <source>
        <dbReference type="ARBA" id="ARBA00023180"/>
    </source>
</evidence>
<dbReference type="PANTHER" id="PTHR24372:SF80">
    <property type="entry name" value="FI21465P1-RELATED"/>
    <property type="match status" value="1"/>
</dbReference>
<reference evidence="13" key="1">
    <citation type="submission" date="2021-01" db="UniProtKB">
        <authorList>
            <consortium name="EnsemblMetazoa"/>
        </authorList>
    </citation>
    <scope>IDENTIFICATION</scope>
</reference>
<accession>A0A7M7TEK0</accession>
<keyword evidence="8" id="KW-0325">Glycoprotein</keyword>
<feature type="transmembrane region" description="Helical" evidence="11">
    <location>
        <begin position="483"/>
        <end position="503"/>
    </location>
</feature>
<feature type="transmembrane region" description="Helical" evidence="11">
    <location>
        <begin position="235"/>
        <end position="255"/>
    </location>
</feature>
<evidence type="ECO:0000256" key="1">
    <source>
        <dbReference type="ARBA" id="ARBA00004370"/>
    </source>
</evidence>
<dbReference type="InterPro" id="IPR017452">
    <property type="entry name" value="GPCR_Rhodpsn_7TM"/>
</dbReference>
<dbReference type="OrthoDB" id="6022531at2759"/>
<keyword evidence="9" id="KW-0807">Transducer</keyword>
<keyword evidence="4 9" id="KW-0812">Transmembrane</keyword>
<keyword evidence="7 11" id="KW-0472">Membrane</keyword>
<dbReference type="GO" id="GO:0007189">
    <property type="term" value="P:adenylate cyclase-activating G protein-coupled receptor signaling pathway"/>
    <property type="evidence" value="ECO:0007669"/>
    <property type="project" value="TreeGrafter"/>
</dbReference>
<dbReference type="PROSITE" id="PS00237">
    <property type="entry name" value="G_PROTEIN_RECEP_F1_1"/>
    <property type="match status" value="1"/>
</dbReference>
<organism evidence="13 14">
    <name type="scientific">Nasonia vitripennis</name>
    <name type="common">Parasitic wasp</name>
    <dbReference type="NCBI Taxonomy" id="7425"/>
    <lineage>
        <taxon>Eukaryota</taxon>
        <taxon>Metazoa</taxon>
        <taxon>Ecdysozoa</taxon>
        <taxon>Arthropoda</taxon>
        <taxon>Hexapoda</taxon>
        <taxon>Insecta</taxon>
        <taxon>Pterygota</taxon>
        <taxon>Neoptera</taxon>
        <taxon>Endopterygota</taxon>
        <taxon>Hymenoptera</taxon>
        <taxon>Apocrita</taxon>
        <taxon>Proctotrupomorpha</taxon>
        <taxon>Chalcidoidea</taxon>
        <taxon>Pteromalidae</taxon>
        <taxon>Pteromalinae</taxon>
        <taxon>Nasonia</taxon>
    </lineage>
</organism>
<feature type="compositionally biased region" description="Low complexity" evidence="10">
    <location>
        <begin position="108"/>
        <end position="126"/>
    </location>
</feature>
<dbReference type="InterPro" id="IPR000276">
    <property type="entry name" value="GPCR_Rhodpsn"/>
</dbReference>
<feature type="transmembrane region" description="Helical" evidence="11">
    <location>
        <begin position="311"/>
        <end position="332"/>
    </location>
</feature>